<dbReference type="InterPro" id="IPR011545">
    <property type="entry name" value="DEAD/DEAH_box_helicase_dom"/>
</dbReference>
<gene>
    <name evidence="10" type="ORF">SAMN03080599_00718</name>
</gene>
<feature type="short sequence motif" description="Q motif" evidence="5">
    <location>
        <begin position="2"/>
        <end position="30"/>
    </location>
</feature>
<dbReference type="AlphaFoldDB" id="A0A1G5RUC2"/>
<reference evidence="10 11" key="1">
    <citation type="submission" date="2016-10" db="EMBL/GenBank/DDBJ databases">
        <authorList>
            <person name="de Groot N.N."/>
        </authorList>
    </citation>
    <scope>NUCLEOTIDE SEQUENCE [LARGE SCALE GENOMIC DNA]</scope>
    <source>
        <strain evidence="10 11">DSM 2784</strain>
    </source>
</reference>
<dbReference type="Pfam" id="PF00271">
    <property type="entry name" value="Helicase_C"/>
    <property type="match status" value="1"/>
</dbReference>
<dbReference type="GO" id="GO:0005829">
    <property type="term" value="C:cytosol"/>
    <property type="evidence" value="ECO:0007669"/>
    <property type="project" value="TreeGrafter"/>
</dbReference>
<dbReference type="GO" id="GO:0016787">
    <property type="term" value="F:hydrolase activity"/>
    <property type="evidence" value="ECO:0007669"/>
    <property type="project" value="UniProtKB-KW"/>
</dbReference>
<dbReference type="Pfam" id="PF00270">
    <property type="entry name" value="DEAD"/>
    <property type="match status" value="1"/>
</dbReference>
<dbReference type="SUPFAM" id="SSF52540">
    <property type="entry name" value="P-loop containing nucleoside triphosphate hydrolases"/>
    <property type="match status" value="1"/>
</dbReference>
<evidence type="ECO:0000256" key="4">
    <source>
        <dbReference type="ARBA" id="ARBA00022840"/>
    </source>
</evidence>
<dbReference type="InterPro" id="IPR001650">
    <property type="entry name" value="Helicase_C-like"/>
</dbReference>
<keyword evidence="2 6" id="KW-0378">Hydrolase</keyword>
<keyword evidence="1 6" id="KW-0547">Nucleotide-binding</keyword>
<dbReference type="STRING" id="1120920.SAMN03080599_00718"/>
<feature type="domain" description="Helicase ATP-binding" evidence="7">
    <location>
        <begin position="33"/>
        <end position="205"/>
    </location>
</feature>
<dbReference type="GO" id="GO:0005524">
    <property type="term" value="F:ATP binding"/>
    <property type="evidence" value="ECO:0007669"/>
    <property type="project" value="UniProtKB-KW"/>
</dbReference>
<evidence type="ECO:0000256" key="6">
    <source>
        <dbReference type="RuleBase" id="RU000492"/>
    </source>
</evidence>
<dbReference type="GO" id="GO:0003724">
    <property type="term" value="F:RNA helicase activity"/>
    <property type="evidence" value="ECO:0007669"/>
    <property type="project" value="InterPro"/>
</dbReference>
<dbReference type="GO" id="GO:0009409">
    <property type="term" value="P:response to cold"/>
    <property type="evidence" value="ECO:0007669"/>
    <property type="project" value="TreeGrafter"/>
</dbReference>
<dbReference type="EMBL" id="FMWL01000002">
    <property type="protein sequence ID" value="SCZ77310.1"/>
    <property type="molecule type" value="Genomic_DNA"/>
</dbReference>
<organism evidence="10 11">
    <name type="scientific">Acidaminobacter hydrogenoformans DSM 2784</name>
    <dbReference type="NCBI Taxonomy" id="1120920"/>
    <lineage>
        <taxon>Bacteria</taxon>
        <taxon>Bacillati</taxon>
        <taxon>Bacillota</taxon>
        <taxon>Clostridia</taxon>
        <taxon>Peptostreptococcales</taxon>
        <taxon>Acidaminobacteraceae</taxon>
        <taxon>Acidaminobacter</taxon>
    </lineage>
</organism>
<evidence type="ECO:0000259" key="9">
    <source>
        <dbReference type="PROSITE" id="PS51195"/>
    </source>
</evidence>
<keyword evidence="3 6" id="KW-0347">Helicase</keyword>
<keyword evidence="11" id="KW-1185">Reference proteome</keyword>
<dbReference type="SMART" id="SM00487">
    <property type="entry name" value="DEXDc"/>
    <property type="match status" value="1"/>
</dbReference>
<dbReference type="Proteomes" id="UP000199208">
    <property type="component" value="Unassembled WGS sequence"/>
</dbReference>
<feature type="domain" description="DEAD-box RNA helicase Q" evidence="9">
    <location>
        <begin position="2"/>
        <end position="30"/>
    </location>
</feature>
<dbReference type="InterPro" id="IPR027417">
    <property type="entry name" value="P-loop_NTPase"/>
</dbReference>
<dbReference type="PROSITE" id="PS51195">
    <property type="entry name" value="Q_MOTIF"/>
    <property type="match status" value="1"/>
</dbReference>
<dbReference type="PANTHER" id="PTHR47963">
    <property type="entry name" value="DEAD-BOX ATP-DEPENDENT RNA HELICASE 47, MITOCHONDRIAL"/>
    <property type="match status" value="1"/>
</dbReference>
<evidence type="ECO:0000259" key="8">
    <source>
        <dbReference type="PROSITE" id="PS51194"/>
    </source>
</evidence>
<dbReference type="InterPro" id="IPR014014">
    <property type="entry name" value="RNA_helicase_DEAD_Q_motif"/>
</dbReference>
<dbReference type="PROSITE" id="PS51192">
    <property type="entry name" value="HELICASE_ATP_BIND_1"/>
    <property type="match status" value="1"/>
</dbReference>
<evidence type="ECO:0000256" key="3">
    <source>
        <dbReference type="ARBA" id="ARBA00022806"/>
    </source>
</evidence>
<name>A0A1G5RUC2_9FIRM</name>
<evidence type="ECO:0000259" key="7">
    <source>
        <dbReference type="PROSITE" id="PS51192"/>
    </source>
</evidence>
<protein>
    <submittedName>
        <fullName evidence="10">Superfamily II DNA and RNA helicase</fullName>
    </submittedName>
</protein>
<accession>A0A1G5RUC2</accession>
<dbReference type="InterPro" id="IPR014001">
    <property type="entry name" value="Helicase_ATP-bd"/>
</dbReference>
<dbReference type="RefSeq" id="WP_092589497.1">
    <property type="nucleotide sequence ID" value="NZ_FMWL01000002.1"/>
</dbReference>
<dbReference type="InterPro" id="IPR044742">
    <property type="entry name" value="DEAD/DEAH_RhlB"/>
</dbReference>
<dbReference type="PROSITE" id="PS51194">
    <property type="entry name" value="HELICASE_CTER"/>
    <property type="match status" value="1"/>
</dbReference>
<dbReference type="GO" id="GO:0005840">
    <property type="term" value="C:ribosome"/>
    <property type="evidence" value="ECO:0007669"/>
    <property type="project" value="TreeGrafter"/>
</dbReference>
<dbReference type="CDD" id="cd18787">
    <property type="entry name" value="SF2_C_DEAD"/>
    <property type="match status" value="1"/>
</dbReference>
<dbReference type="InterPro" id="IPR000629">
    <property type="entry name" value="RNA-helicase_DEAD-box_CS"/>
</dbReference>
<dbReference type="PANTHER" id="PTHR47963:SF7">
    <property type="entry name" value="ATP-DEPENDENT RNA HELICASE YFML-RELATED"/>
    <property type="match status" value="1"/>
</dbReference>
<evidence type="ECO:0000313" key="11">
    <source>
        <dbReference type="Proteomes" id="UP000199208"/>
    </source>
</evidence>
<evidence type="ECO:0000256" key="2">
    <source>
        <dbReference type="ARBA" id="ARBA00022801"/>
    </source>
</evidence>
<dbReference type="Gene3D" id="3.40.50.300">
    <property type="entry name" value="P-loop containing nucleotide triphosphate hydrolases"/>
    <property type="match status" value="2"/>
</dbReference>
<dbReference type="OrthoDB" id="9805696at2"/>
<proteinExistence type="inferred from homology"/>
<evidence type="ECO:0000313" key="10">
    <source>
        <dbReference type="EMBL" id="SCZ77310.1"/>
    </source>
</evidence>
<sequence>MKTFKELGISEALIAGLSKASIATPTEVQEAVIPYALARQDVIAQSVTGSGKTLAYLLPVFESIDPSSKALQAVVISPTHELSVQIGNEVKKLAQNAGVAVQCQVLIGETSLKRQVEALKSKPQIVVGSPGRMTELIAMKKLKMHEVKTIVLDEADKLMDDTKLADCRAVIKTTLRDRQLMAFSASITPQAETILTEIMKTPQVIRLESNLVNPNITHLYVQCDLRDKPDAVRKIAHALNTEKILVFLNKNEHIQNMEKYLRHHKVSAKAIFGASERQDRKDAMEGFRSGRYQVLIASDLAARGLDIAGLNVVVSADVPKKVEEYVHRVGRTARYTGEGYAIVLATAQEESFLKEIETSLSVTFHEKVLKYGRIEDPR</sequence>
<dbReference type="InterPro" id="IPR050547">
    <property type="entry name" value="DEAD_box_RNA_helicases"/>
</dbReference>
<dbReference type="GO" id="GO:0033592">
    <property type="term" value="F:RNA strand annealing activity"/>
    <property type="evidence" value="ECO:0007669"/>
    <property type="project" value="TreeGrafter"/>
</dbReference>
<evidence type="ECO:0000256" key="5">
    <source>
        <dbReference type="PROSITE-ProRule" id="PRU00552"/>
    </source>
</evidence>
<keyword evidence="4 6" id="KW-0067">ATP-binding</keyword>
<dbReference type="SMART" id="SM00490">
    <property type="entry name" value="HELICc"/>
    <property type="match status" value="1"/>
</dbReference>
<evidence type="ECO:0000256" key="1">
    <source>
        <dbReference type="ARBA" id="ARBA00022741"/>
    </source>
</evidence>
<comment type="similarity">
    <text evidence="6">Belongs to the DEAD box helicase family.</text>
</comment>
<feature type="domain" description="Helicase C-terminal" evidence="8">
    <location>
        <begin position="231"/>
        <end position="375"/>
    </location>
</feature>
<dbReference type="CDD" id="cd00268">
    <property type="entry name" value="DEADc"/>
    <property type="match status" value="1"/>
</dbReference>
<dbReference type="PROSITE" id="PS00039">
    <property type="entry name" value="DEAD_ATP_HELICASE"/>
    <property type="match status" value="1"/>
</dbReference>